<protein>
    <submittedName>
        <fullName evidence="1">Uncharacterized protein</fullName>
    </submittedName>
</protein>
<evidence type="ECO:0000313" key="1">
    <source>
        <dbReference type="EMBL" id="GBP41616.1"/>
    </source>
</evidence>
<sequence length="124" mass="13713">MREVATQLDRLIGRARGRNRRPALSCCRQRAVGHVPPASSMRQRSVKAVKIHKRDYAQAHVVLPASIAPTSPVGDLLVELTECRTVHIVGVTFAGRAPASAGPYYTYPQSYDLHVYSSFVIKEK</sequence>
<proteinExistence type="predicted"/>
<comment type="caution">
    <text evidence="1">The sequence shown here is derived from an EMBL/GenBank/DDBJ whole genome shotgun (WGS) entry which is preliminary data.</text>
</comment>
<keyword evidence="2" id="KW-1185">Reference proteome</keyword>
<name>A0A4C1VR61_EUMVA</name>
<reference evidence="1 2" key="1">
    <citation type="journal article" date="2019" name="Commun. Biol.">
        <title>The bagworm genome reveals a unique fibroin gene that provides high tensile strength.</title>
        <authorList>
            <person name="Kono N."/>
            <person name="Nakamura H."/>
            <person name="Ohtoshi R."/>
            <person name="Tomita M."/>
            <person name="Numata K."/>
            <person name="Arakawa K."/>
        </authorList>
    </citation>
    <scope>NUCLEOTIDE SEQUENCE [LARGE SCALE GENOMIC DNA]</scope>
</reference>
<dbReference type="AlphaFoldDB" id="A0A4C1VR61"/>
<dbReference type="Proteomes" id="UP000299102">
    <property type="component" value="Unassembled WGS sequence"/>
</dbReference>
<evidence type="ECO:0000313" key="2">
    <source>
        <dbReference type="Proteomes" id="UP000299102"/>
    </source>
</evidence>
<organism evidence="1 2">
    <name type="scientific">Eumeta variegata</name>
    <name type="common">Bagworm moth</name>
    <name type="synonym">Eumeta japonica</name>
    <dbReference type="NCBI Taxonomy" id="151549"/>
    <lineage>
        <taxon>Eukaryota</taxon>
        <taxon>Metazoa</taxon>
        <taxon>Ecdysozoa</taxon>
        <taxon>Arthropoda</taxon>
        <taxon>Hexapoda</taxon>
        <taxon>Insecta</taxon>
        <taxon>Pterygota</taxon>
        <taxon>Neoptera</taxon>
        <taxon>Endopterygota</taxon>
        <taxon>Lepidoptera</taxon>
        <taxon>Glossata</taxon>
        <taxon>Ditrysia</taxon>
        <taxon>Tineoidea</taxon>
        <taxon>Psychidae</taxon>
        <taxon>Oiketicinae</taxon>
        <taxon>Eumeta</taxon>
    </lineage>
</organism>
<dbReference type="EMBL" id="BGZK01000402">
    <property type="protein sequence ID" value="GBP41616.1"/>
    <property type="molecule type" value="Genomic_DNA"/>
</dbReference>
<gene>
    <name evidence="1" type="ORF">EVAR_34049_1</name>
</gene>
<accession>A0A4C1VR61</accession>